<dbReference type="InterPro" id="IPR050955">
    <property type="entry name" value="Plant_Biomass_Hydrol_Est"/>
</dbReference>
<proteinExistence type="predicted"/>
<dbReference type="Proteomes" id="UP001304071">
    <property type="component" value="Chromosome 1"/>
</dbReference>
<dbReference type="PROSITE" id="PS51257">
    <property type="entry name" value="PROKAR_LIPOPROTEIN"/>
    <property type="match status" value="1"/>
</dbReference>
<evidence type="ECO:0000256" key="1">
    <source>
        <dbReference type="ARBA" id="ARBA00022729"/>
    </source>
</evidence>
<evidence type="ECO:0000256" key="2">
    <source>
        <dbReference type="SAM" id="SignalP"/>
    </source>
</evidence>
<evidence type="ECO:0000313" key="5">
    <source>
        <dbReference type="Proteomes" id="UP001304071"/>
    </source>
</evidence>
<reference evidence="4 5" key="1">
    <citation type="submission" date="2023-11" db="EMBL/GenBank/DDBJ databases">
        <title>Plant-associative lifestyle of Vibrio porteresiae and its evolutionary dynamics.</title>
        <authorList>
            <person name="Rameshkumar N."/>
            <person name="Kirti K."/>
        </authorList>
    </citation>
    <scope>NUCLEOTIDE SEQUENCE [LARGE SCALE GENOMIC DNA]</scope>
    <source>
        <strain evidence="4 5">MSSRF30</strain>
    </source>
</reference>
<dbReference type="RefSeq" id="WP_261895487.1">
    <property type="nucleotide sequence ID" value="NZ_AP024895.1"/>
</dbReference>
<dbReference type="InterPro" id="IPR029058">
    <property type="entry name" value="AB_hydrolase_fold"/>
</dbReference>
<organism evidence="4 5">
    <name type="scientific">Vibrio porteresiae DSM 19223</name>
    <dbReference type="NCBI Taxonomy" id="1123496"/>
    <lineage>
        <taxon>Bacteria</taxon>
        <taxon>Pseudomonadati</taxon>
        <taxon>Pseudomonadota</taxon>
        <taxon>Gammaproteobacteria</taxon>
        <taxon>Vibrionales</taxon>
        <taxon>Vibrionaceae</taxon>
        <taxon>Vibrio</taxon>
    </lineage>
</organism>
<accession>A0ABZ0QF22</accession>
<name>A0ABZ0QF22_9VIBR</name>
<evidence type="ECO:0000259" key="3">
    <source>
        <dbReference type="Pfam" id="PF00326"/>
    </source>
</evidence>
<dbReference type="PANTHER" id="PTHR43037:SF1">
    <property type="entry name" value="BLL1128 PROTEIN"/>
    <property type="match status" value="1"/>
</dbReference>
<feature type="signal peptide" evidence="2">
    <location>
        <begin position="1"/>
        <end position="25"/>
    </location>
</feature>
<keyword evidence="5" id="KW-1185">Reference proteome</keyword>
<dbReference type="Gene3D" id="3.40.50.1820">
    <property type="entry name" value="alpha/beta hydrolase"/>
    <property type="match status" value="1"/>
</dbReference>
<dbReference type="EMBL" id="CP138203">
    <property type="protein sequence ID" value="WPC75071.1"/>
    <property type="molecule type" value="Genomic_DNA"/>
</dbReference>
<gene>
    <name evidence="4" type="ORF">R8Z52_07705</name>
</gene>
<feature type="domain" description="Peptidase S9 prolyl oligopeptidase catalytic" evidence="3">
    <location>
        <begin position="245"/>
        <end position="378"/>
    </location>
</feature>
<protein>
    <submittedName>
        <fullName evidence="4">Prolyl oligopeptidase family serine peptidase</fullName>
    </submittedName>
</protein>
<dbReference type="InterPro" id="IPR001375">
    <property type="entry name" value="Peptidase_S9_cat"/>
</dbReference>
<evidence type="ECO:0000313" key="4">
    <source>
        <dbReference type="EMBL" id="WPC75071.1"/>
    </source>
</evidence>
<sequence length="416" mass="46484">MTFKSSLLLLSSTVLLSLTGCVSHANLDTTTNALNSVTAQWYIGDQGKRFDRIEYQFAQPLQPQTLAGLKLKLVGTFHDGQSAKEHNSPNRRVELPVTHIDWVGKSLVVDVQDFDTKGLLGIEVDSNLAQLTTSHLVYKTHIRSVDDFVQHQFVAKDGTTLSYWLYLPKDAQPAPLMVWEHGGGEVLASSYPRANLEANRGATAWVESGHPTAVLSVQFPENYSFGIADIPDQFAQMQRYNTAQYELIQSLVNAKLIDTKRIYISGASSGGGAGLRFIMQYPKLFAAAVIIAAKDTIVPLSDKYHLAYRFDAPISALRLAEEDYESSYQEMENALSDTNITGVPIWFAQAQNDRICTPYTSIMMFDILQKQGAKANHHTLYSDQEMAASHVPLNHFSWVPTLNNPKIIEWVYQQHR</sequence>
<keyword evidence="1 2" id="KW-0732">Signal</keyword>
<feature type="chain" id="PRO_5045466958" evidence="2">
    <location>
        <begin position="26"/>
        <end position="416"/>
    </location>
</feature>
<dbReference type="PANTHER" id="PTHR43037">
    <property type="entry name" value="UNNAMED PRODUCT-RELATED"/>
    <property type="match status" value="1"/>
</dbReference>
<dbReference type="SUPFAM" id="SSF53474">
    <property type="entry name" value="alpha/beta-Hydrolases"/>
    <property type="match status" value="1"/>
</dbReference>
<dbReference type="Pfam" id="PF00326">
    <property type="entry name" value="Peptidase_S9"/>
    <property type="match status" value="1"/>
</dbReference>